<dbReference type="Proteomes" id="UP001319827">
    <property type="component" value="Chromosome"/>
</dbReference>
<feature type="compositionally biased region" description="Basic and acidic residues" evidence="1">
    <location>
        <begin position="80"/>
        <end position="96"/>
    </location>
</feature>
<name>A0ABM8HNE2_9BACT</name>
<evidence type="ECO:0000256" key="1">
    <source>
        <dbReference type="SAM" id="MobiDB-lite"/>
    </source>
</evidence>
<organism evidence="3 4">
    <name type="scientific">Desulfuromonas versatilis</name>
    <dbReference type="NCBI Taxonomy" id="2802975"/>
    <lineage>
        <taxon>Bacteria</taxon>
        <taxon>Pseudomonadati</taxon>
        <taxon>Thermodesulfobacteriota</taxon>
        <taxon>Desulfuromonadia</taxon>
        <taxon>Desulfuromonadales</taxon>
        <taxon>Desulfuromonadaceae</taxon>
        <taxon>Desulfuromonas</taxon>
    </lineage>
</organism>
<sequence>MGKDLYVTNISFQATEEDLRKLFAVAGTVRSVNLLTDPKTGLLKGNGFVRMASEAEAKEAAVILDGALLINREIGVSLARDKAERAGQRPPEERPAKGKGHRGGRR</sequence>
<gene>
    <name evidence="3" type="ORF">DESUT3_00600</name>
</gene>
<dbReference type="EMBL" id="AP024355">
    <property type="protein sequence ID" value="BCR02991.1"/>
    <property type="molecule type" value="Genomic_DNA"/>
</dbReference>
<dbReference type="InterPro" id="IPR000504">
    <property type="entry name" value="RRM_dom"/>
</dbReference>
<feature type="region of interest" description="Disordered" evidence="1">
    <location>
        <begin position="80"/>
        <end position="106"/>
    </location>
</feature>
<dbReference type="InterPro" id="IPR012677">
    <property type="entry name" value="Nucleotide-bd_a/b_plait_sf"/>
</dbReference>
<reference evidence="3 4" key="1">
    <citation type="journal article" date="2016" name="C (Basel)">
        <title>Selective Growth of and Electricity Production by Marine Exoelectrogenic Bacteria in Self-Aggregated Hydrogel of Microbially Reduced Graphene Oxide.</title>
        <authorList>
            <person name="Yoshida N."/>
            <person name="Goto Y."/>
            <person name="Miyata Y."/>
        </authorList>
    </citation>
    <scope>NUCLEOTIDE SEQUENCE [LARGE SCALE GENOMIC DNA]</scope>
    <source>
        <strain evidence="3 4">NIT-T3</strain>
    </source>
</reference>
<dbReference type="PANTHER" id="PTHR48034">
    <property type="entry name" value="TRANSFORMER-2 SEX-DETERMINING PROTEIN-RELATED"/>
    <property type="match status" value="1"/>
</dbReference>
<evidence type="ECO:0000313" key="3">
    <source>
        <dbReference type="EMBL" id="BCR02991.1"/>
    </source>
</evidence>
<dbReference type="PROSITE" id="PS50102">
    <property type="entry name" value="RRM"/>
    <property type="match status" value="1"/>
</dbReference>
<dbReference type="Gene3D" id="3.30.70.330">
    <property type="match status" value="1"/>
</dbReference>
<dbReference type="InterPro" id="IPR050441">
    <property type="entry name" value="RBM"/>
</dbReference>
<evidence type="ECO:0000259" key="2">
    <source>
        <dbReference type="PROSITE" id="PS50102"/>
    </source>
</evidence>
<dbReference type="RefSeq" id="WP_221250476.1">
    <property type="nucleotide sequence ID" value="NZ_AP024355.1"/>
</dbReference>
<dbReference type="Pfam" id="PF00076">
    <property type="entry name" value="RRM_1"/>
    <property type="match status" value="1"/>
</dbReference>
<reference evidence="3 4" key="2">
    <citation type="journal article" date="2021" name="Int. J. Syst. Evol. Microbiol.">
        <title>Isolation and Polyphasic Characterization of Desulfuromonas versatilis sp. Nov., an Electrogenic Bacteria Capable of Versatile Metabolism Isolated from a Graphene Oxide-Reducing Enrichment Culture.</title>
        <authorList>
            <person name="Xie L."/>
            <person name="Yoshida N."/>
            <person name="Ishii S."/>
            <person name="Meng L."/>
        </authorList>
    </citation>
    <scope>NUCLEOTIDE SEQUENCE [LARGE SCALE GENOMIC DNA]</scope>
    <source>
        <strain evidence="3 4">NIT-T3</strain>
    </source>
</reference>
<dbReference type="SUPFAM" id="SSF54928">
    <property type="entry name" value="RNA-binding domain, RBD"/>
    <property type="match status" value="1"/>
</dbReference>
<accession>A0ABM8HNE2</accession>
<protein>
    <submittedName>
        <fullName evidence="3">RNA-binding protein</fullName>
    </submittedName>
</protein>
<dbReference type="SMART" id="SM00360">
    <property type="entry name" value="RRM"/>
    <property type="match status" value="1"/>
</dbReference>
<evidence type="ECO:0000313" key="4">
    <source>
        <dbReference type="Proteomes" id="UP001319827"/>
    </source>
</evidence>
<feature type="compositionally biased region" description="Basic residues" evidence="1">
    <location>
        <begin position="97"/>
        <end position="106"/>
    </location>
</feature>
<keyword evidence="4" id="KW-1185">Reference proteome</keyword>
<dbReference type="InterPro" id="IPR035979">
    <property type="entry name" value="RBD_domain_sf"/>
</dbReference>
<proteinExistence type="predicted"/>
<feature type="domain" description="RRM" evidence="2">
    <location>
        <begin position="3"/>
        <end position="81"/>
    </location>
</feature>